<feature type="region of interest" description="Disordered" evidence="1">
    <location>
        <begin position="851"/>
        <end position="870"/>
    </location>
</feature>
<dbReference type="Proteomes" id="UP001237642">
    <property type="component" value="Unassembled WGS sequence"/>
</dbReference>
<feature type="compositionally biased region" description="Basic and acidic residues" evidence="1">
    <location>
        <begin position="853"/>
        <end position="870"/>
    </location>
</feature>
<accession>A0AAD8GXT4</accession>
<dbReference type="AlphaFoldDB" id="A0AAD8GXT4"/>
<feature type="compositionally biased region" description="Polar residues" evidence="1">
    <location>
        <begin position="437"/>
        <end position="465"/>
    </location>
</feature>
<reference evidence="2" key="1">
    <citation type="submission" date="2023-02" db="EMBL/GenBank/DDBJ databases">
        <title>Genome of toxic invasive species Heracleum sosnowskyi carries increased number of genes despite the absence of recent whole-genome duplications.</title>
        <authorList>
            <person name="Schelkunov M."/>
            <person name="Shtratnikova V."/>
            <person name="Makarenko M."/>
            <person name="Klepikova A."/>
            <person name="Omelchenko D."/>
            <person name="Novikova G."/>
            <person name="Obukhova E."/>
            <person name="Bogdanov V."/>
            <person name="Penin A."/>
            <person name="Logacheva M."/>
        </authorList>
    </citation>
    <scope>NUCLEOTIDE SEQUENCE</scope>
    <source>
        <strain evidence="2">Hsosn_3</strain>
        <tissue evidence="2">Leaf</tissue>
    </source>
</reference>
<gene>
    <name evidence="2" type="ORF">POM88_049917</name>
</gene>
<protein>
    <submittedName>
        <fullName evidence="2">Uncharacterized protein</fullName>
    </submittedName>
</protein>
<organism evidence="2 3">
    <name type="scientific">Heracleum sosnowskyi</name>
    <dbReference type="NCBI Taxonomy" id="360622"/>
    <lineage>
        <taxon>Eukaryota</taxon>
        <taxon>Viridiplantae</taxon>
        <taxon>Streptophyta</taxon>
        <taxon>Embryophyta</taxon>
        <taxon>Tracheophyta</taxon>
        <taxon>Spermatophyta</taxon>
        <taxon>Magnoliopsida</taxon>
        <taxon>eudicotyledons</taxon>
        <taxon>Gunneridae</taxon>
        <taxon>Pentapetalae</taxon>
        <taxon>asterids</taxon>
        <taxon>campanulids</taxon>
        <taxon>Apiales</taxon>
        <taxon>Apiaceae</taxon>
        <taxon>Apioideae</taxon>
        <taxon>apioid superclade</taxon>
        <taxon>Tordylieae</taxon>
        <taxon>Tordyliinae</taxon>
        <taxon>Heracleum</taxon>
    </lineage>
</organism>
<feature type="compositionally biased region" description="Polar residues" evidence="1">
    <location>
        <begin position="531"/>
        <end position="541"/>
    </location>
</feature>
<evidence type="ECO:0000313" key="2">
    <source>
        <dbReference type="EMBL" id="KAK1356661.1"/>
    </source>
</evidence>
<keyword evidence="3" id="KW-1185">Reference proteome</keyword>
<evidence type="ECO:0000256" key="1">
    <source>
        <dbReference type="SAM" id="MobiDB-lite"/>
    </source>
</evidence>
<reference evidence="2" key="2">
    <citation type="submission" date="2023-05" db="EMBL/GenBank/DDBJ databases">
        <authorList>
            <person name="Schelkunov M.I."/>
        </authorList>
    </citation>
    <scope>NUCLEOTIDE SEQUENCE</scope>
    <source>
        <strain evidence="2">Hsosn_3</strain>
        <tissue evidence="2">Leaf</tissue>
    </source>
</reference>
<feature type="region of interest" description="Disordered" evidence="1">
    <location>
        <begin position="317"/>
        <end position="381"/>
    </location>
</feature>
<evidence type="ECO:0000313" key="3">
    <source>
        <dbReference type="Proteomes" id="UP001237642"/>
    </source>
</evidence>
<feature type="region of interest" description="Disordered" evidence="1">
    <location>
        <begin position="435"/>
        <end position="552"/>
    </location>
</feature>
<dbReference type="EMBL" id="JAUIZM010000011">
    <property type="protein sequence ID" value="KAK1356661.1"/>
    <property type="molecule type" value="Genomic_DNA"/>
</dbReference>
<comment type="caution">
    <text evidence="2">The sequence shown here is derived from an EMBL/GenBank/DDBJ whole genome shotgun (WGS) entry which is preliminary data.</text>
</comment>
<name>A0AAD8GXT4_9APIA</name>
<sequence length="1268" mass="142283">MAGEFIITKTNHVSFQNLQSITNLQFRAWAEFLNTRSLVAYAVSTPVVLCIDQLTALYTTATDTSENNVRSFSFVVPGGRTIRVTEHDFNRILHFPTENLVPDPTTEEIHAFFNLIRSQQPNFFVGGFLKHYLPKAWNFFFHTLIHVFTAKLTNLHGIPLFLQKIGFAIANNRHINIGRLLIDQVIICMGPLDERTGIDEDVLCFYPRFLQLILNDILTDDERETFAEEETMECMKMKSNAITALIRKNNYLPGVPTVLTEYLRTVPLPLLPPGEQVIQGNIPEPELAPEPQPMDVDPEPLVAIPDQEVANPQPLTTVEEPLEEPNENINERPSPPIPSKEPSMSVEGDSAKAAPHKEIHPSTAALPSSKRRRTETEATVDTSFLSSKAPFIDFSDADWATLTKAISEPIAQSSKEELTEATGVPTILRSGLLVEGSKNQGSSQTSKEGFDLNAQSKRSLSTSPDGTYLDPAGKGSDVGADRQLGDDESITIDKSTEVKSSQTIGEDSGSLLLKEPVSNPLEIQTLDPLKDTSSTDDQQLGLTKDGDLRSPIAPPVTSLRTASVISSAGTISTKDLSETKTLTPGLSGKGKMIQTPTEMLSVHPEPNVRSDTLTLPNIHDLLLPTERELQVHSTLKEMTVRDKEGNPLFKVPLRPSFDQGISSSQANASLKTIQEKVDLAAADSRRTFRVIGSASGTITGTKQVVDSLKKEAMEELVELRMDVRELKDGFMNEVTALSQGHEALREDVLVIRDGQARVKDAMNSLSRVESKLNKRLDHMEKTTNSRLENIDRSLASINEFNKQLMDFLENQGDGVESIWSMLKNQQSGQPGPSNQQPDPSTTFYAEDAFIEDSSTKGEKVGEGEKEKPKDGWGVWETVEAIPIRQYWIEEFVEEEKESEEEFEVMHEQPNQEEHEPYYPEPVEHPIWEDIMEEEANSLSPEEEAALEAIRAQRAAIDARQAEKEKQQAILRSEKLKRFKVYNEVRKKKMIDLAKKDGTEWEMAYKTFCGVEDGLEVNDNAEVEVIIQDIRSANLEDQTYFKALRSSIICLNAGVKANGAWSLLISFLEKGTFVISTKSLEHRTYTELQAILIKIQRTTRLNELLREHVKEIVMKVSPEITEDPLMVRFMTNDLFRICYLAEDKLRDYPSNYLISVEKYLRSTGFSSTEKDKAADTLRRFLMENVPYYRKRVERGLEVHTRLPNMPKLNKKDVNIAWLWAGVGQEVEYIGRHIQGAILKPGEPLHYLSVIDYQAANSDPMIEEGEIGMD</sequence>
<proteinExistence type="predicted"/>